<proteinExistence type="predicted"/>
<keyword evidence="3" id="KW-0378">Hydrolase</keyword>
<evidence type="ECO:0000256" key="4">
    <source>
        <dbReference type="ARBA" id="ARBA00022833"/>
    </source>
</evidence>
<evidence type="ECO:0000256" key="1">
    <source>
        <dbReference type="ARBA" id="ARBA00022723"/>
    </source>
</evidence>
<name>A0A8H7QJE8_9FUNG</name>
<evidence type="ECO:0000256" key="2">
    <source>
        <dbReference type="ARBA" id="ARBA00022771"/>
    </source>
</evidence>
<keyword evidence="1" id="KW-0479">Metal-binding</keyword>
<evidence type="ECO:0000259" key="6">
    <source>
        <dbReference type="PROSITE" id="PS51999"/>
    </source>
</evidence>
<dbReference type="GO" id="GO:0016787">
    <property type="term" value="F:hydrolase activity"/>
    <property type="evidence" value="ECO:0007669"/>
    <property type="project" value="UniProtKB-KW"/>
</dbReference>
<dbReference type="GO" id="GO:0008270">
    <property type="term" value="F:zinc ion binding"/>
    <property type="evidence" value="ECO:0007669"/>
    <property type="project" value="UniProtKB-KW"/>
</dbReference>
<keyword evidence="4" id="KW-0862">Zinc</keyword>
<dbReference type="GO" id="GO:0031297">
    <property type="term" value="P:replication fork processing"/>
    <property type="evidence" value="ECO:0007669"/>
    <property type="project" value="TreeGrafter"/>
</dbReference>
<evidence type="ECO:0000256" key="5">
    <source>
        <dbReference type="PROSITE-ProRule" id="PRU01343"/>
    </source>
</evidence>
<reference evidence="7" key="1">
    <citation type="submission" date="2020-12" db="EMBL/GenBank/DDBJ databases">
        <title>Metabolic potential, ecology and presence of endohyphal bacteria is reflected in genomic diversity of Mucoromycotina.</title>
        <authorList>
            <person name="Muszewska A."/>
            <person name="Okrasinska A."/>
            <person name="Steczkiewicz K."/>
            <person name="Drgas O."/>
            <person name="Orlowska M."/>
            <person name="Perlinska-Lenart U."/>
            <person name="Aleksandrzak-Piekarczyk T."/>
            <person name="Szatraj K."/>
            <person name="Zielenkiewicz U."/>
            <person name="Pilsyk S."/>
            <person name="Malc E."/>
            <person name="Mieczkowski P."/>
            <person name="Kruszewska J.S."/>
            <person name="Biernat P."/>
            <person name="Pawlowska J."/>
        </authorList>
    </citation>
    <scope>NUCLEOTIDE SEQUENCE</scope>
    <source>
        <strain evidence="7">WA0000017839</strain>
    </source>
</reference>
<sequence length="618" mass="70941">MDVCKCGSTPISLEVKTAGKNRGRWYLKCPTGVCSYFMWDESPHPFIKHPEYAYASIMPLSGQRLNSINKFRASQRDKETSLTKTKVRVAFSVISKDLIGIKAERNLTLDPVIANIEHIEWSAKYGQWTIPASVPMYNLALSSLPTDTPNLLIDIDPIPTALLDSIIQRTLSAQNAGQRDLSDLSYMESKWTEFVGSETWIKMGSSIQRNAVRVGIERNCRILFGNENGIGSVQQALALTKVYEEEWPVMVACPGILCQTWKREVMSFLDLNEEEVCIMDPKLPKSEAFKQTTTMKRKRKEPSVRMSYAKKMQQRLEGAYESDSEEEEEEDEYTTTNNVKFYIASHEHTAKRRNEIRAQKFNIMLCADSHYLKSWTKGESKFICTLLQNHSKSILICDSAQSCLPVNMYTQLQAVAPVMFPKFEEFAKRYCDPKSSVFGPTHNGRCNQYEFTYLLDTNIWYCPRLDELKPEFPDYVRQNVCFSIKKNAQLSKQVESLNIGSGLNLEEKIDLIKELHKKTGEAKKDGINEYIAYVLETYKRPKIAFVYRNEQVLRNLEECLKSKRSKFVNLNNYDSATETCDNYNKSHAVQMILIDMNLEGLDVSLHCVDIEVDKLTKF</sequence>
<keyword evidence="2 5" id="KW-0863">Zinc-finger</keyword>
<accession>A0A8H7QJE8</accession>
<dbReference type="Gene3D" id="3.40.50.10810">
    <property type="entry name" value="Tandem AAA-ATPase domain"/>
    <property type="match status" value="1"/>
</dbReference>
<dbReference type="PANTHER" id="PTHR45766:SF6">
    <property type="entry name" value="SWI_SNF-RELATED MATRIX-ASSOCIATED ACTIN-DEPENDENT REGULATOR OF CHROMATIN SUBFAMILY A-LIKE PROTEIN 1"/>
    <property type="match status" value="1"/>
</dbReference>
<evidence type="ECO:0000313" key="7">
    <source>
        <dbReference type="EMBL" id="KAG2192795.1"/>
    </source>
</evidence>
<dbReference type="EMBL" id="JAEPRD010000268">
    <property type="protein sequence ID" value="KAG2192795.1"/>
    <property type="molecule type" value="Genomic_DNA"/>
</dbReference>
<gene>
    <name evidence="7" type="ORF">INT47_011408</name>
</gene>
<dbReference type="PANTHER" id="PTHR45766">
    <property type="entry name" value="DNA ANNEALING HELICASE AND ENDONUCLEASE ZRANB3 FAMILY MEMBER"/>
    <property type="match status" value="1"/>
</dbReference>
<dbReference type="InterPro" id="IPR038718">
    <property type="entry name" value="SNF2-like_sf"/>
</dbReference>
<dbReference type="AlphaFoldDB" id="A0A8H7QJE8"/>
<dbReference type="InterPro" id="IPR010666">
    <property type="entry name" value="Znf_GRF"/>
</dbReference>
<dbReference type="GO" id="GO:0006281">
    <property type="term" value="P:DNA repair"/>
    <property type="evidence" value="ECO:0007669"/>
    <property type="project" value="TreeGrafter"/>
</dbReference>
<dbReference type="OrthoDB" id="448448at2759"/>
<dbReference type="GO" id="GO:0043596">
    <property type="term" value="C:nuclear replication fork"/>
    <property type="evidence" value="ECO:0007669"/>
    <property type="project" value="TreeGrafter"/>
</dbReference>
<comment type="caution">
    <text evidence="7">The sequence shown here is derived from an EMBL/GenBank/DDBJ whole genome shotgun (WGS) entry which is preliminary data.</text>
</comment>
<organism evidence="7 8">
    <name type="scientific">Mucor saturninus</name>
    <dbReference type="NCBI Taxonomy" id="64648"/>
    <lineage>
        <taxon>Eukaryota</taxon>
        <taxon>Fungi</taxon>
        <taxon>Fungi incertae sedis</taxon>
        <taxon>Mucoromycota</taxon>
        <taxon>Mucoromycotina</taxon>
        <taxon>Mucoromycetes</taxon>
        <taxon>Mucorales</taxon>
        <taxon>Mucorineae</taxon>
        <taxon>Mucoraceae</taxon>
        <taxon>Mucor</taxon>
    </lineage>
</organism>
<protein>
    <recommendedName>
        <fullName evidence="6">GRF-type domain-containing protein</fullName>
    </recommendedName>
</protein>
<keyword evidence="8" id="KW-1185">Reference proteome</keyword>
<feature type="domain" description="GRF-type" evidence="6">
    <location>
        <begin position="4"/>
        <end position="43"/>
    </location>
</feature>
<evidence type="ECO:0000313" key="8">
    <source>
        <dbReference type="Proteomes" id="UP000603453"/>
    </source>
</evidence>
<dbReference type="PROSITE" id="PS51999">
    <property type="entry name" value="ZF_GRF"/>
    <property type="match status" value="1"/>
</dbReference>
<dbReference type="Proteomes" id="UP000603453">
    <property type="component" value="Unassembled WGS sequence"/>
</dbReference>
<evidence type="ECO:0000256" key="3">
    <source>
        <dbReference type="ARBA" id="ARBA00022801"/>
    </source>
</evidence>
<dbReference type="Pfam" id="PF06839">
    <property type="entry name" value="Zn_ribbon_GRF"/>
    <property type="match status" value="1"/>
</dbReference>